<accession>A0A939H4F4</accession>
<dbReference type="InterPro" id="IPR001667">
    <property type="entry name" value="DDH_dom"/>
</dbReference>
<evidence type="ECO:0000256" key="3">
    <source>
        <dbReference type="ARBA" id="ARBA00022722"/>
    </source>
</evidence>
<dbReference type="InterPro" id="IPR041122">
    <property type="entry name" value="RecJ_OB"/>
</dbReference>
<dbReference type="InterPro" id="IPR051673">
    <property type="entry name" value="SSDNA_exonuclease_RecJ"/>
</dbReference>
<dbReference type="InterPro" id="IPR038763">
    <property type="entry name" value="DHH_sf"/>
</dbReference>
<dbReference type="GO" id="GO:0006310">
    <property type="term" value="P:DNA recombination"/>
    <property type="evidence" value="ECO:0007669"/>
    <property type="project" value="InterPro"/>
</dbReference>
<dbReference type="GO" id="GO:0003676">
    <property type="term" value="F:nucleic acid binding"/>
    <property type="evidence" value="ECO:0007669"/>
    <property type="project" value="InterPro"/>
</dbReference>
<feature type="domain" description="DDH" evidence="6">
    <location>
        <begin position="78"/>
        <end position="225"/>
    </location>
</feature>
<evidence type="ECO:0000259" key="7">
    <source>
        <dbReference type="Pfam" id="PF02272"/>
    </source>
</evidence>
<evidence type="ECO:0000256" key="2">
    <source>
        <dbReference type="ARBA" id="ARBA00019841"/>
    </source>
</evidence>
<dbReference type="Proteomes" id="UP000664218">
    <property type="component" value="Unassembled WGS sequence"/>
</dbReference>
<dbReference type="GO" id="GO:0006281">
    <property type="term" value="P:DNA repair"/>
    <property type="evidence" value="ECO:0007669"/>
    <property type="project" value="InterPro"/>
</dbReference>
<keyword evidence="3" id="KW-0540">Nuclease</keyword>
<feature type="domain" description="DHHA1" evidence="7">
    <location>
        <begin position="354"/>
        <end position="446"/>
    </location>
</feature>
<organism evidence="9 10">
    <name type="scientific">Proteiniclasticum aestuarii</name>
    <dbReference type="NCBI Taxonomy" id="2817862"/>
    <lineage>
        <taxon>Bacteria</taxon>
        <taxon>Bacillati</taxon>
        <taxon>Bacillota</taxon>
        <taxon>Clostridia</taxon>
        <taxon>Eubacteriales</taxon>
        <taxon>Clostridiaceae</taxon>
        <taxon>Proteiniclasticum</taxon>
    </lineage>
</organism>
<dbReference type="Pfam" id="PF17768">
    <property type="entry name" value="RecJ_OB"/>
    <property type="match status" value="1"/>
</dbReference>
<dbReference type="PANTHER" id="PTHR30255">
    <property type="entry name" value="SINGLE-STRANDED-DNA-SPECIFIC EXONUCLEASE RECJ"/>
    <property type="match status" value="1"/>
</dbReference>
<evidence type="ECO:0000313" key="10">
    <source>
        <dbReference type="Proteomes" id="UP000664218"/>
    </source>
</evidence>
<evidence type="ECO:0000313" key="9">
    <source>
        <dbReference type="EMBL" id="MBO1264017.1"/>
    </source>
</evidence>
<dbReference type="InterPro" id="IPR003156">
    <property type="entry name" value="DHHA1_dom"/>
</dbReference>
<feature type="domain" description="RecJ OB" evidence="8">
    <location>
        <begin position="460"/>
        <end position="581"/>
    </location>
</feature>
<dbReference type="InterPro" id="IPR004610">
    <property type="entry name" value="RecJ"/>
</dbReference>
<dbReference type="Gene3D" id="3.90.1640.30">
    <property type="match status" value="1"/>
</dbReference>
<keyword evidence="4" id="KW-0378">Hydrolase</keyword>
<dbReference type="NCBIfam" id="TIGR00644">
    <property type="entry name" value="recJ"/>
    <property type="match status" value="1"/>
</dbReference>
<keyword evidence="5 9" id="KW-0269">Exonuclease</keyword>
<gene>
    <name evidence="9" type="primary">recJ</name>
    <name evidence="9" type="ORF">J3A84_03035</name>
</gene>
<dbReference type="Pfam" id="PF01368">
    <property type="entry name" value="DHH"/>
    <property type="match status" value="1"/>
</dbReference>
<evidence type="ECO:0000256" key="1">
    <source>
        <dbReference type="ARBA" id="ARBA00005915"/>
    </source>
</evidence>
<dbReference type="RefSeq" id="WP_207598540.1">
    <property type="nucleotide sequence ID" value="NZ_JAFNJU010000002.1"/>
</dbReference>
<evidence type="ECO:0000259" key="6">
    <source>
        <dbReference type="Pfam" id="PF01368"/>
    </source>
</evidence>
<evidence type="ECO:0000256" key="4">
    <source>
        <dbReference type="ARBA" id="ARBA00022801"/>
    </source>
</evidence>
<comment type="caution">
    <text evidence="9">The sequence shown here is derived from an EMBL/GenBank/DDBJ whole genome shotgun (WGS) entry which is preliminary data.</text>
</comment>
<proteinExistence type="inferred from homology"/>
<comment type="similarity">
    <text evidence="1">Belongs to the RecJ family.</text>
</comment>
<keyword evidence="10" id="KW-1185">Reference proteome</keyword>
<dbReference type="Pfam" id="PF02272">
    <property type="entry name" value="DHHA1"/>
    <property type="match status" value="1"/>
</dbReference>
<dbReference type="Gene3D" id="2.40.50.460">
    <property type="match status" value="1"/>
</dbReference>
<dbReference type="SUPFAM" id="SSF64182">
    <property type="entry name" value="DHH phosphoesterases"/>
    <property type="match status" value="1"/>
</dbReference>
<protein>
    <recommendedName>
        <fullName evidence="2">Single-stranded-DNA-specific exonuclease RecJ</fullName>
    </recommendedName>
</protein>
<dbReference type="GO" id="GO:0008409">
    <property type="term" value="F:5'-3' exonuclease activity"/>
    <property type="evidence" value="ECO:0007669"/>
    <property type="project" value="InterPro"/>
</dbReference>
<sequence length="585" mass="66485">MQSKWLIKNIKYDYKGLSRTIGLPEEICRCLINRCPGSIEEIRDYLEPDLEKLHDPSLLKDMDVAMEMILSAIEEERKIRLVGDFDIDGSMSIFVALSALEKAGAQVDYEIPDRIRDGYGINKDMVQQAKEDGVDLIITFDNGISAMEAVTYAREIGMEIIVTDHHDVPYILENGEKKEVLPPAHAVVNPKREECAYPYKMLCGAAVAFKLVSRLYHELGIPEEELLEYIPFVAIATVGDIVDLTGENRIIVKHGLEMLKSIRNEGLLALAEASKVDIKNISTYIIGFVLGPCFNAAGRLSTAKMTIELLFAEGERAKSLARELYELNQTRRAMTDEGMVLAEEEIRRNRREEDQVIVVKLPDVHESLAGIIAGRVKERYYRPTIVLTRTENGLKGSARSIEEYNIFEGLNHSKDYLTRFGGHPMAAGLSMDEDKLDSFREDLKRKANLGKEDLFPKVTIDARLSPALITEKFVESLEKLEPFGKANPKPIFAEKNLLIHQVYLMGRDKDHMKLVFNVDGIYVEGVYFYGVRQMEEYFREVHHKEVGDLSQELKNRKCDILYYPDINTYNGTSKVQLKISDFRIA</sequence>
<dbReference type="AlphaFoldDB" id="A0A939H4F4"/>
<evidence type="ECO:0000259" key="8">
    <source>
        <dbReference type="Pfam" id="PF17768"/>
    </source>
</evidence>
<name>A0A939H4F4_9CLOT</name>
<dbReference type="EMBL" id="JAFNJU010000002">
    <property type="protein sequence ID" value="MBO1264017.1"/>
    <property type="molecule type" value="Genomic_DNA"/>
</dbReference>
<evidence type="ECO:0000256" key="5">
    <source>
        <dbReference type="ARBA" id="ARBA00022839"/>
    </source>
</evidence>
<reference evidence="9" key="1">
    <citation type="submission" date="2021-03" db="EMBL/GenBank/DDBJ databases">
        <title>Proteiniclasticum marinus sp. nov., isolated from tidal flat sediment.</title>
        <authorList>
            <person name="Namirimu T."/>
            <person name="Yang J.-A."/>
            <person name="Yang S.-H."/>
            <person name="Kim Y.-J."/>
            <person name="Kwon K.K."/>
        </authorList>
    </citation>
    <scope>NUCLEOTIDE SEQUENCE</scope>
    <source>
        <strain evidence="9">SCR006</strain>
    </source>
</reference>
<dbReference type="PANTHER" id="PTHR30255:SF2">
    <property type="entry name" value="SINGLE-STRANDED-DNA-SPECIFIC EXONUCLEASE RECJ"/>
    <property type="match status" value="1"/>
</dbReference>